<feature type="compositionally biased region" description="Basic residues" evidence="9">
    <location>
        <begin position="165"/>
        <end position="175"/>
    </location>
</feature>
<feature type="compositionally biased region" description="Basic residues" evidence="9">
    <location>
        <begin position="450"/>
        <end position="465"/>
    </location>
</feature>
<comment type="similarity">
    <text evidence="3 8">Belongs to the NST1 family.</text>
</comment>
<evidence type="ECO:0000256" key="5">
    <source>
        <dbReference type="ARBA" id="ARBA00022490"/>
    </source>
</evidence>
<keyword evidence="11" id="KW-1185">Reference proteome</keyword>
<dbReference type="PANTHER" id="PTHR31780:SF10">
    <property type="entry name" value="LD36051P"/>
    <property type="match status" value="1"/>
</dbReference>
<feature type="region of interest" description="Disordered" evidence="9">
    <location>
        <begin position="450"/>
        <end position="549"/>
    </location>
</feature>
<name>A0AAD5WPM7_9PEZI</name>
<feature type="compositionally biased region" description="Polar residues" evidence="9">
    <location>
        <begin position="180"/>
        <end position="190"/>
    </location>
</feature>
<evidence type="ECO:0000256" key="3">
    <source>
        <dbReference type="ARBA" id="ARBA00007112"/>
    </source>
</evidence>
<evidence type="ECO:0000256" key="6">
    <source>
        <dbReference type="ARBA" id="ARBA00023016"/>
    </source>
</evidence>
<evidence type="ECO:0000313" key="10">
    <source>
        <dbReference type="EMBL" id="KAJ2897262.1"/>
    </source>
</evidence>
<evidence type="ECO:0000313" key="11">
    <source>
        <dbReference type="Proteomes" id="UP001201980"/>
    </source>
</evidence>
<evidence type="ECO:0000256" key="7">
    <source>
        <dbReference type="ARBA" id="ARBA00023054"/>
    </source>
</evidence>
<evidence type="ECO:0000256" key="2">
    <source>
        <dbReference type="ARBA" id="ARBA00004496"/>
    </source>
</evidence>
<feature type="compositionally biased region" description="Low complexity" evidence="9">
    <location>
        <begin position="796"/>
        <end position="811"/>
    </location>
</feature>
<feature type="compositionally biased region" description="Pro residues" evidence="9">
    <location>
        <begin position="893"/>
        <end position="915"/>
    </location>
</feature>
<dbReference type="PANTHER" id="PTHR31780">
    <property type="entry name" value="STRESS RESPONSE PROTEIN NST1-RELATED"/>
    <property type="match status" value="1"/>
</dbReference>
<evidence type="ECO:0000256" key="9">
    <source>
        <dbReference type="SAM" id="MobiDB-lite"/>
    </source>
</evidence>
<feature type="compositionally biased region" description="Low complexity" evidence="9">
    <location>
        <begin position="878"/>
        <end position="892"/>
    </location>
</feature>
<feature type="compositionally biased region" description="Basic and acidic residues" evidence="9">
    <location>
        <begin position="593"/>
        <end position="755"/>
    </location>
</feature>
<comment type="caution">
    <text evidence="10">The sequence shown here is derived from an EMBL/GenBank/DDBJ whole genome shotgun (WGS) entry which is preliminary data.</text>
</comment>
<dbReference type="GO" id="GO:0005737">
    <property type="term" value="C:cytoplasm"/>
    <property type="evidence" value="ECO:0007669"/>
    <property type="project" value="UniProtKB-SubCell"/>
</dbReference>
<feature type="compositionally biased region" description="Polar residues" evidence="9">
    <location>
        <begin position="57"/>
        <end position="66"/>
    </location>
</feature>
<keyword evidence="5 8" id="KW-0963">Cytoplasm</keyword>
<feature type="region of interest" description="Disordered" evidence="9">
    <location>
        <begin position="593"/>
        <end position="1050"/>
    </location>
</feature>
<dbReference type="InterPro" id="IPR051195">
    <property type="entry name" value="Fungal_stress_NST1"/>
</dbReference>
<organism evidence="10 11">
    <name type="scientific">Zalerion maritima</name>
    <dbReference type="NCBI Taxonomy" id="339359"/>
    <lineage>
        <taxon>Eukaryota</taxon>
        <taxon>Fungi</taxon>
        <taxon>Dikarya</taxon>
        <taxon>Ascomycota</taxon>
        <taxon>Pezizomycotina</taxon>
        <taxon>Sordariomycetes</taxon>
        <taxon>Lulworthiomycetidae</taxon>
        <taxon>Lulworthiales</taxon>
        <taxon>Lulworthiaceae</taxon>
        <taxon>Zalerion</taxon>
    </lineage>
</organism>
<dbReference type="Proteomes" id="UP001201980">
    <property type="component" value="Unassembled WGS sequence"/>
</dbReference>
<evidence type="ECO:0000256" key="1">
    <source>
        <dbReference type="ARBA" id="ARBA00002545"/>
    </source>
</evidence>
<dbReference type="InterPro" id="IPR025279">
    <property type="entry name" value="NST1"/>
</dbReference>
<proteinExistence type="inferred from homology"/>
<feature type="compositionally biased region" description="Basic residues" evidence="9">
    <location>
        <begin position="71"/>
        <end position="83"/>
    </location>
</feature>
<evidence type="ECO:0000256" key="4">
    <source>
        <dbReference type="ARBA" id="ARBA00020733"/>
    </source>
</evidence>
<reference evidence="10" key="1">
    <citation type="submission" date="2022-07" db="EMBL/GenBank/DDBJ databases">
        <title>Draft genome sequence of Zalerion maritima ATCC 34329, a (micro)plastics degrading marine fungus.</title>
        <authorList>
            <person name="Paco A."/>
            <person name="Goncalves M.F.M."/>
            <person name="Rocha-Santos T.A.P."/>
            <person name="Alves A."/>
        </authorList>
    </citation>
    <scope>NUCLEOTIDE SEQUENCE</scope>
    <source>
        <strain evidence="10">ATCC 34329</strain>
    </source>
</reference>
<feature type="compositionally biased region" description="Low complexity" evidence="9">
    <location>
        <begin position="8"/>
        <end position="24"/>
    </location>
</feature>
<feature type="compositionally biased region" description="Polar residues" evidence="9">
    <location>
        <begin position="832"/>
        <end position="856"/>
    </location>
</feature>
<comment type="function">
    <text evidence="1 8">May act as a negative regulator of salt tolerance.</text>
</comment>
<keyword evidence="6 8" id="KW-0346">Stress response</keyword>
<keyword evidence="7 8" id="KW-0175">Coiled coil</keyword>
<accession>A0AAD5WPM7</accession>
<gene>
    <name evidence="10" type="ORF">MKZ38_004816</name>
</gene>
<sequence>MLSNNRNAAAHASAASPSPKTTAKYSNRDGSKVITVPKNSASDTAQSSPVTPAAPSAQPSSGTNGVAPTVNRKKQKRREKAAKKAQVAAAEAAANPPSIPPHAPSVPSNDIAPFRPPFRKNGQRGSIASTADLTESNLAEARHGMPAHNGTSQISNDDEPEYGQRGKKSKKKKRAASSANDQASSEYSGHTKSDIPIARSSNGRIWDNSNAEERDRIKQFWLSLQEEERRGLVQIEKTAVLQKMKDQQKHTCSCSVCGRKRMAIEEELEGLYDAYYRELENYARQPVQSGAAPIGRFGPMSGLPHPHTTTNTPGYGGRIGGSMEPENELDEEEDAGVYSDEADDGHGYSDEDPGDEDPSDRYSAQSFATNFLNFGNNLTVQGKLSNFNCPHSICNCIRCGNRFLILGGILTVADDLLQNDGRKFIEMMDQLTERRMQREQESHGYYHADHHHHHHHHQHSHHAHGHLGPNAYHHHHHQVDEEDEYDEEDEGGDDYEDEPEDEGDYSQDEEYDEEELEVRPEQQDHDPALAGGLSADTDAPQDPMTEAQRMEEGRRMFQIFAARMFEQRVLKAYRESVSKERAGQLLLELEEERAKEAQAKEAKAQAAQRRKEKEKERKRLKAEEKKRKEEQKKAEQEAQKAAKERQAQEQKAKMEEKRRQKELKKKAEEEERLRKEAERQRRLHEQKEKEERKAREAREARERDKKRKEEQEARERAQREKEARDRKEQQERAEKTAAKDKNVKENRRPKYDNKPPQKAPAPNTSVAIPLGPKRPQQNPTPVATPLQNRAVLAKFSNSPVVPVAIPSVPLSKATGTIAATRPRIPSQHEDISSVSHHSQSQNTSPHPVTPLQSSPGPTGMPGARSGSGQSIGPAGLAMSPQPSMSSASSMPFSGPPPPGMPLPPGFHQPLPPPPGLMHHSQGFPPISGGFRPGSALGSGPPPPGIPMGPPPGLASPVRGFFPPPGLSGPMDAPGLSQVFGPPIDGSPSTHSRQASSGFDQSPPAPSHVQQASRPAPIGKPSSVAGQRAPGPRRSVSHATEPDDSTQHLGSKALLDDDEPLQHATPMRMGNVAPGPRPLYQPDPFNNSVFPLPVQWTNPLPNNPFGAPGFPPGLPSGGWPVPAGGAFGGQIQPAREAQSREVKARLQLCMVCHVLRPTQGDEEGFLDLDTIVRESRVMEDAGSISPDDVEILFSIEGNRNNGGGVFDIKRDGNGKKLVRFTEDDGNSSIHGAVGAPGAVIGSPLVGGATPHRVG</sequence>
<feature type="compositionally biased region" description="Pro residues" evidence="9">
    <location>
        <begin position="939"/>
        <end position="953"/>
    </location>
</feature>
<evidence type="ECO:0000256" key="8">
    <source>
        <dbReference type="RuleBase" id="RU049441"/>
    </source>
</evidence>
<feature type="compositionally biased region" description="Acidic residues" evidence="9">
    <location>
        <begin position="480"/>
        <end position="516"/>
    </location>
</feature>
<dbReference type="EMBL" id="JAKWBI020000284">
    <property type="protein sequence ID" value="KAJ2897262.1"/>
    <property type="molecule type" value="Genomic_DNA"/>
</dbReference>
<comment type="subcellular location">
    <subcellularLocation>
        <location evidence="2 8">Cytoplasm</location>
    </subcellularLocation>
</comment>
<protein>
    <recommendedName>
        <fullName evidence="4 8">Stress response protein NST1</fullName>
    </recommendedName>
</protein>
<feature type="region of interest" description="Disordered" evidence="9">
    <location>
        <begin position="301"/>
        <end position="362"/>
    </location>
</feature>
<feature type="compositionally biased region" description="Polar residues" evidence="9">
    <location>
        <begin position="123"/>
        <end position="137"/>
    </location>
</feature>
<feature type="compositionally biased region" description="Polar residues" evidence="9">
    <location>
        <begin position="37"/>
        <end position="50"/>
    </location>
</feature>
<dbReference type="AlphaFoldDB" id="A0AAD5WPM7"/>
<feature type="compositionally biased region" description="Polar residues" evidence="9">
    <location>
        <begin position="986"/>
        <end position="999"/>
    </location>
</feature>
<feature type="compositionally biased region" description="Polar residues" evidence="9">
    <location>
        <begin position="775"/>
        <end position="787"/>
    </location>
</feature>
<feature type="compositionally biased region" description="Basic and acidic residues" evidence="9">
    <location>
        <begin position="517"/>
        <end position="527"/>
    </location>
</feature>
<feature type="region of interest" description="Disordered" evidence="9">
    <location>
        <begin position="1"/>
        <end position="206"/>
    </location>
</feature>
<feature type="compositionally biased region" description="Low complexity" evidence="9">
    <location>
        <begin position="84"/>
        <end position="96"/>
    </location>
</feature>
<feature type="compositionally biased region" description="Acidic residues" evidence="9">
    <location>
        <begin position="325"/>
        <end position="343"/>
    </location>
</feature>
<dbReference type="Pfam" id="PF13945">
    <property type="entry name" value="NST1"/>
    <property type="match status" value="1"/>
</dbReference>